<organism evidence="2 3">
    <name type="scientific">Haliscomenobacter hydrossis (strain ATCC 27775 / DSM 1100 / LMG 10767 / O)</name>
    <dbReference type="NCBI Taxonomy" id="760192"/>
    <lineage>
        <taxon>Bacteria</taxon>
        <taxon>Pseudomonadati</taxon>
        <taxon>Bacteroidota</taxon>
        <taxon>Saprospiria</taxon>
        <taxon>Saprospirales</taxon>
        <taxon>Haliscomenobacteraceae</taxon>
        <taxon>Haliscomenobacter</taxon>
    </lineage>
</organism>
<name>F4KU51_HALH1</name>
<feature type="domain" description="AbiEi antitoxin C-terminal" evidence="1">
    <location>
        <begin position="73"/>
        <end position="215"/>
    </location>
</feature>
<dbReference type="AlphaFoldDB" id="F4KU51"/>
<dbReference type="STRING" id="760192.Halhy_2269"/>
<evidence type="ECO:0000259" key="1">
    <source>
        <dbReference type="Pfam" id="PF09407"/>
    </source>
</evidence>
<dbReference type="OrthoDB" id="42441at2"/>
<evidence type="ECO:0000313" key="2">
    <source>
        <dbReference type="EMBL" id="AEE50148.1"/>
    </source>
</evidence>
<dbReference type="HOGENOM" id="CLU_084420_1_0_10"/>
<reference key="2">
    <citation type="submission" date="2011-04" db="EMBL/GenBank/DDBJ databases">
        <title>Complete sequence of chromosome of Haliscomenobacter hydrossis DSM 1100.</title>
        <authorList>
            <consortium name="US DOE Joint Genome Institute (JGI-PGF)"/>
            <person name="Lucas S."/>
            <person name="Han J."/>
            <person name="Lapidus A."/>
            <person name="Bruce D."/>
            <person name="Goodwin L."/>
            <person name="Pitluck S."/>
            <person name="Peters L."/>
            <person name="Kyrpides N."/>
            <person name="Mavromatis K."/>
            <person name="Ivanova N."/>
            <person name="Ovchinnikova G."/>
            <person name="Pagani I."/>
            <person name="Daligault H."/>
            <person name="Detter J.C."/>
            <person name="Han C."/>
            <person name="Land M."/>
            <person name="Hauser L."/>
            <person name="Markowitz V."/>
            <person name="Cheng J.-F."/>
            <person name="Hugenholtz P."/>
            <person name="Woyke T."/>
            <person name="Wu D."/>
            <person name="Verbarg S."/>
            <person name="Frueling A."/>
            <person name="Brambilla E."/>
            <person name="Klenk H.-P."/>
            <person name="Eisen J.A."/>
        </authorList>
    </citation>
    <scope>NUCLEOTIDE SEQUENCE</scope>
    <source>
        <strain>DSM 1100</strain>
    </source>
</reference>
<keyword evidence="3" id="KW-1185">Reference proteome</keyword>
<gene>
    <name evidence="2" type="ordered locus">Halhy_2269</name>
</gene>
<protein>
    <recommendedName>
        <fullName evidence="1">AbiEi antitoxin C-terminal domain-containing protein</fullName>
    </recommendedName>
</protein>
<dbReference type="EMBL" id="CP002691">
    <property type="protein sequence ID" value="AEE50148.1"/>
    <property type="molecule type" value="Genomic_DNA"/>
</dbReference>
<dbReference type="KEGG" id="hhy:Halhy_2269"/>
<evidence type="ECO:0000313" key="3">
    <source>
        <dbReference type="Proteomes" id="UP000008461"/>
    </source>
</evidence>
<dbReference type="RefSeq" id="WP_013764698.1">
    <property type="nucleotide sequence ID" value="NC_015510.1"/>
</dbReference>
<proteinExistence type="predicted"/>
<accession>F4KU51</accession>
<dbReference type="InterPro" id="IPR018547">
    <property type="entry name" value="AbiEi_C"/>
</dbReference>
<dbReference type="Proteomes" id="UP000008461">
    <property type="component" value="Chromosome"/>
</dbReference>
<sequence>MSDNLKIQTWIEHLQAKGRYSFSVDALREELKNYTFTGIMRALSRLTAKGKILSIHKGYYLIIPPQYAPKGILPPTLFIDALMKHLQRPYYVALLNAAAYHGAAHQQPQEFFIVTNFPALRPTQKKGMILNYISIKDIPEKLLTLQKTESGYLKVSNRALTASDLVQFEKRVGGLNRVANILHELIEELRPEDFEPLFLMHTPSAVLQRLGYLLEYTCYNHELANALYGQMERMKMQLHRVPLKAAAETRGFFSKNRWNVIVNTEIEIDE</sequence>
<reference evidence="2 3" key="1">
    <citation type="journal article" date="2011" name="Stand. Genomic Sci.">
        <title>Complete genome sequence of Haliscomenobacter hydrossis type strain (O).</title>
        <authorList>
            <consortium name="US DOE Joint Genome Institute (JGI-PGF)"/>
            <person name="Daligault H."/>
            <person name="Lapidus A."/>
            <person name="Zeytun A."/>
            <person name="Nolan M."/>
            <person name="Lucas S."/>
            <person name="Del Rio T.G."/>
            <person name="Tice H."/>
            <person name="Cheng J.F."/>
            <person name="Tapia R."/>
            <person name="Han C."/>
            <person name="Goodwin L."/>
            <person name="Pitluck S."/>
            <person name="Liolios K."/>
            <person name="Pagani I."/>
            <person name="Ivanova N."/>
            <person name="Huntemann M."/>
            <person name="Mavromatis K."/>
            <person name="Mikhailova N."/>
            <person name="Pati A."/>
            <person name="Chen A."/>
            <person name="Palaniappan K."/>
            <person name="Land M."/>
            <person name="Hauser L."/>
            <person name="Brambilla E.M."/>
            <person name="Rohde M."/>
            <person name="Verbarg S."/>
            <person name="Goker M."/>
            <person name="Bristow J."/>
            <person name="Eisen J.A."/>
            <person name="Markowitz V."/>
            <person name="Hugenholtz P."/>
            <person name="Kyrpides N.C."/>
            <person name="Klenk H.P."/>
            <person name="Woyke T."/>
        </authorList>
    </citation>
    <scope>NUCLEOTIDE SEQUENCE [LARGE SCALE GENOMIC DNA]</scope>
    <source>
        <strain evidence="3">ATCC 27775 / DSM 1100 / LMG 10767 / O</strain>
    </source>
</reference>
<dbReference type="eggNOG" id="COG5340">
    <property type="taxonomic scope" value="Bacteria"/>
</dbReference>
<dbReference type="Pfam" id="PF09407">
    <property type="entry name" value="AbiEi_1"/>
    <property type="match status" value="1"/>
</dbReference>